<evidence type="ECO:0000256" key="4">
    <source>
        <dbReference type="ARBA" id="ARBA00022485"/>
    </source>
</evidence>
<proteinExistence type="inferred from homology"/>
<feature type="domain" description="Radical SAM core" evidence="14">
    <location>
        <begin position="103"/>
        <end position="316"/>
    </location>
</feature>
<dbReference type="GO" id="GO:0016853">
    <property type="term" value="F:isomerase activity"/>
    <property type="evidence" value="ECO:0007669"/>
    <property type="project" value="UniProtKB-KW"/>
</dbReference>
<dbReference type="Proteomes" id="UP000831684">
    <property type="component" value="Chromosome"/>
</dbReference>
<dbReference type="CDD" id="cd01335">
    <property type="entry name" value="Radical_SAM"/>
    <property type="match status" value="1"/>
</dbReference>
<dbReference type="PROSITE" id="PS51918">
    <property type="entry name" value="RADICAL_SAM"/>
    <property type="match status" value="1"/>
</dbReference>
<keyword evidence="6 11" id="KW-0479">Metal-binding</keyword>
<comment type="cofactor">
    <cofactor evidence="1 12">
        <name>pyridoxal 5'-phosphate</name>
        <dbReference type="ChEBI" id="CHEBI:597326"/>
    </cofactor>
</comment>
<evidence type="ECO:0000256" key="13">
    <source>
        <dbReference type="SAM" id="MobiDB-lite"/>
    </source>
</evidence>
<evidence type="ECO:0000256" key="7">
    <source>
        <dbReference type="ARBA" id="ARBA00022898"/>
    </source>
</evidence>
<dbReference type="InterPro" id="IPR007197">
    <property type="entry name" value="rSAM"/>
</dbReference>
<feature type="compositionally biased region" description="Basic and acidic residues" evidence="13">
    <location>
        <begin position="75"/>
        <end position="95"/>
    </location>
</feature>
<dbReference type="PANTHER" id="PTHR30538">
    <property type="entry name" value="LYSINE 2,3-AMINOMUTASE-RELATED"/>
    <property type="match status" value="1"/>
</dbReference>
<evidence type="ECO:0000256" key="5">
    <source>
        <dbReference type="ARBA" id="ARBA00022691"/>
    </source>
</evidence>
<dbReference type="SFLD" id="SFLDS00029">
    <property type="entry name" value="Radical_SAM"/>
    <property type="match status" value="1"/>
</dbReference>
<protein>
    <submittedName>
        <fullName evidence="15">Lysine-2,3-aminomutase-like protein</fullName>
    </submittedName>
</protein>
<dbReference type="SFLD" id="SFLDG01070">
    <property type="entry name" value="PLP-dependent"/>
    <property type="match status" value="1"/>
</dbReference>
<evidence type="ECO:0000313" key="15">
    <source>
        <dbReference type="EMBL" id="UOK69856.1"/>
    </source>
</evidence>
<dbReference type="EMBL" id="CP083239">
    <property type="protein sequence ID" value="UOK69856.1"/>
    <property type="molecule type" value="Genomic_DNA"/>
</dbReference>
<feature type="modified residue" description="N6-(pyridoxal phosphate)lysine" evidence="12">
    <location>
        <position position="331"/>
    </location>
</feature>
<dbReference type="NCBIfam" id="TIGR03822">
    <property type="entry name" value="AblA_like_2"/>
    <property type="match status" value="1"/>
</dbReference>
<keyword evidence="5" id="KW-0949">S-adenosyl-L-methionine</keyword>
<keyword evidence="10" id="KW-0413">Isomerase</keyword>
<dbReference type="AlphaFoldDB" id="A0A9E6ZSU0"/>
<keyword evidence="4 11" id="KW-0004">4Fe-4S</keyword>
<dbReference type="NCBIfam" id="TIGR00238">
    <property type="entry name" value="KamA family radical SAM protein"/>
    <property type="match status" value="1"/>
</dbReference>
<dbReference type="InterPro" id="IPR003739">
    <property type="entry name" value="Lys_aminomutase/Glu_NH3_mut"/>
</dbReference>
<keyword evidence="8" id="KW-0408">Iron</keyword>
<organism evidence="15 16">
    <name type="scientific">Ancylobacter polymorphus</name>
    <dbReference type="NCBI Taxonomy" id="223390"/>
    <lineage>
        <taxon>Bacteria</taxon>
        <taxon>Pseudomonadati</taxon>
        <taxon>Pseudomonadota</taxon>
        <taxon>Alphaproteobacteria</taxon>
        <taxon>Hyphomicrobiales</taxon>
        <taxon>Xanthobacteraceae</taxon>
        <taxon>Ancylobacter</taxon>
    </lineage>
</organism>
<evidence type="ECO:0000256" key="12">
    <source>
        <dbReference type="PIRSR" id="PIRSR603739-50"/>
    </source>
</evidence>
<dbReference type="GO" id="GO:0051539">
    <property type="term" value="F:4 iron, 4 sulfur cluster binding"/>
    <property type="evidence" value="ECO:0007669"/>
    <property type="project" value="UniProtKB-KW"/>
</dbReference>
<dbReference type="Pfam" id="PF04055">
    <property type="entry name" value="Radical_SAM"/>
    <property type="match status" value="1"/>
</dbReference>
<keyword evidence="7 12" id="KW-0663">Pyridoxal phosphate</keyword>
<gene>
    <name evidence="15" type="ORF">K9D25_14050</name>
</gene>
<evidence type="ECO:0000259" key="14">
    <source>
        <dbReference type="PROSITE" id="PS51918"/>
    </source>
</evidence>
<name>A0A9E6ZSU0_9HYPH</name>
<comment type="similarity">
    <text evidence="3">Belongs to the radical SAM superfamily. KamA family.</text>
</comment>
<evidence type="ECO:0000256" key="8">
    <source>
        <dbReference type="ARBA" id="ARBA00023004"/>
    </source>
</evidence>
<keyword evidence="9 11" id="KW-0411">Iron-sulfur</keyword>
<dbReference type="InterPro" id="IPR013785">
    <property type="entry name" value="Aldolase_TIM"/>
</dbReference>
<evidence type="ECO:0000256" key="9">
    <source>
        <dbReference type="ARBA" id="ARBA00023014"/>
    </source>
</evidence>
<evidence type="ECO:0000256" key="2">
    <source>
        <dbReference type="ARBA" id="ARBA00001966"/>
    </source>
</evidence>
<dbReference type="PIRSF" id="PIRSF004911">
    <property type="entry name" value="DUF160"/>
    <property type="match status" value="1"/>
</dbReference>
<reference evidence="15" key="1">
    <citation type="submission" date="2021-09" db="EMBL/GenBank/DDBJ databases">
        <title>Network and meta-omics reveal the key degrader and cooperation patterns in an efficient 1,4-dioxane-degrading microbial community.</title>
        <authorList>
            <person name="Dai C."/>
        </authorList>
    </citation>
    <scope>NUCLEOTIDE SEQUENCE</scope>
    <source>
        <strain evidence="15">ZM13</strain>
    </source>
</reference>
<dbReference type="GO" id="GO:0046872">
    <property type="term" value="F:metal ion binding"/>
    <property type="evidence" value="ECO:0007669"/>
    <property type="project" value="UniProtKB-KW"/>
</dbReference>
<evidence type="ECO:0000256" key="3">
    <source>
        <dbReference type="ARBA" id="ARBA00008703"/>
    </source>
</evidence>
<dbReference type="SUPFAM" id="SSF102114">
    <property type="entry name" value="Radical SAM enzymes"/>
    <property type="match status" value="1"/>
</dbReference>
<evidence type="ECO:0000313" key="16">
    <source>
        <dbReference type="Proteomes" id="UP000831684"/>
    </source>
</evidence>
<sequence>MNSPVRTPLPSPVPEALPARTLRRVGELAQAGFVPADPALEAVEARYAVAVTPTLARLIDPADAADPIARQFLPDARELETRPEERDDPIGDDAHSPVPGIVHRYPDRVLLKLVGVCAVYCRFCFRREMVGPGAETSLSDDALDAALAYIAGRPEIWEVVLTGGDPLVASPRRLADLMARLAAIAHVKIVRFHTRVPVAAPERITPALVAALRAPGVTTYVAIHANHARELGPEARAALARLADAGIALVGQSVLLAGVNDDAGTLAALFRALVECRVKPYYLHHPDLAPGTAHFRLPIERGQALMAALRGRVSGLALPTYVLDIPGGHGKVPVGPSYLEAAPEGWRVTDYCGGVHAYGEGV</sequence>
<evidence type="ECO:0000256" key="6">
    <source>
        <dbReference type="ARBA" id="ARBA00022723"/>
    </source>
</evidence>
<comment type="cofactor">
    <cofactor evidence="2">
        <name>[4Fe-4S] cluster</name>
        <dbReference type="ChEBI" id="CHEBI:49883"/>
    </cofactor>
</comment>
<dbReference type="Gene3D" id="3.20.20.70">
    <property type="entry name" value="Aldolase class I"/>
    <property type="match status" value="1"/>
</dbReference>
<dbReference type="Pfam" id="PF12544">
    <property type="entry name" value="LAM_C"/>
    <property type="match status" value="1"/>
</dbReference>
<evidence type="ECO:0000256" key="11">
    <source>
        <dbReference type="PIRSR" id="PIRSR004911-1"/>
    </source>
</evidence>
<evidence type="ECO:0000256" key="10">
    <source>
        <dbReference type="ARBA" id="ARBA00023235"/>
    </source>
</evidence>
<feature type="binding site" evidence="11">
    <location>
        <position position="124"/>
    </location>
    <ligand>
        <name>[4Fe-4S] cluster</name>
        <dbReference type="ChEBI" id="CHEBI:49883"/>
        <note>4Fe-4S-S-AdoMet</note>
    </ligand>
</feature>
<dbReference type="KEGG" id="apol:K9D25_14050"/>
<feature type="binding site" evidence="11">
    <location>
        <position position="117"/>
    </location>
    <ligand>
        <name>[4Fe-4S] cluster</name>
        <dbReference type="ChEBI" id="CHEBI:49883"/>
        <note>4Fe-4S-S-AdoMet</note>
    </ligand>
</feature>
<evidence type="ECO:0000256" key="1">
    <source>
        <dbReference type="ARBA" id="ARBA00001933"/>
    </source>
</evidence>
<dbReference type="InterPro" id="IPR022447">
    <property type="entry name" value="Lys_aminomutase-rel"/>
</dbReference>
<feature type="binding site" evidence="11">
    <location>
        <position position="121"/>
    </location>
    <ligand>
        <name>[4Fe-4S] cluster</name>
        <dbReference type="ChEBI" id="CHEBI:49883"/>
        <note>4Fe-4S-S-AdoMet</note>
    </ligand>
</feature>
<dbReference type="InterPro" id="IPR058240">
    <property type="entry name" value="rSAM_sf"/>
</dbReference>
<dbReference type="InterPro" id="IPR025895">
    <property type="entry name" value="LAM_C_dom"/>
</dbReference>
<dbReference type="RefSeq" id="WP_244376133.1">
    <property type="nucleotide sequence ID" value="NZ_CP083239.1"/>
</dbReference>
<dbReference type="PANTHER" id="PTHR30538:SF1">
    <property type="entry name" value="L-LYSINE 2,3-AMINOMUTASE"/>
    <property type="match status" value="1"/>
</dbReference>
<accession>A0A9E6ZSU0</accession>
<feature type="region of interest" description="Disordered" evidence="13">
    <location>
        <begin position="73"/>
        <end position="97"/>
    </location>
</feature>